<reference evidence="2 3" key="1">
    <citation type="submission" date="2018-06" db="EMBL/GenBank/DDBJ databases">
        <authorList>
            <consortium name="Pathogen Informatics"/>
            <person name="Doyle S."/>
        </authorList>
    </citation>
    <scope>NUCLEOTIDE SEQUENCE [LARGE SCALE GENOMIC DNA]</scope>
    <source>
        <strain evidence="2 3">NCTC12272</strain>
    </source>
</reference>
<dbReference type="SUPFAM" id="SSF141571">
    <property type="entry name" value="Pentapeptide repeat-like"/>
    <property type="match status" value="1"/>
</dbReference>
<proteinExistence type="predicted"/>
<dbReference type="PANTHER" id="PTHR14136:SF17">
    <property type="entry name" value="BTB_POZ DOMAIN-CONTAINING PROTEIN KCTD9"/>
    <property type="match status" value="1"/>
</dbReference>
<dbReference type="RefSeq" id="WP_027222712.1">
    <property type="nucleotide sequence ID" value="NZ_CAAAIJ010000002.1"/>
</dbReference>
<dbReference type="Proteomes" id="UP000249566">
    <property type="component" value="Chromosome 1"/>
</dbReference>
<accession>A0AAX2IZU8</accession>
<dbReference type="EMBL" id="LS483412">
    <property type="protein sequence ID" value="SQG91446.1"/>
    <property type="molecule type" value="Genomic_DNA"/>
</dbReference>
<feature type="signal peptide" evidence="1">
    <location>
        <begin position="1"/>
        <end position="22"/>
    </location>
</feature>
<feature type="chain" id="PRO_5043500337" evidence="1">
    <location>
        <begin position="23"/>
        <end position="230"/>
    </location>
</feature>
<dbReference type="AlphaFoldDB" id="A0AAX2IZU8"/>
<sequence length="230" mass="25849">MKKIVLTASLFGIICPSFHAYAYVPSDVSSFENETDCIRCNLTQSSFSSNWSMKEKSGKFDGTLFTRFSLSGYKLIDSSFVDTNFVQSNLSNDQFDNGIFRNSNLSYSHLSTVNFIKSTFNNVNFSHISMSGHWSSCSFNQVDFNYARLEGVSFLRANLVDVNFANANLKHADFSRVHVERVNFDNADLSYAILIGSNITKEHLSNTKTYKCATLSNGEVYTNDGEFTCN</sequence>
<name>A0AAX2IZU8_LEGPN</name>
<dbReference type="Gene3D" id="2.160.20.80">
    <property type="entry name" value="E3 ubiquitin-protein ligase SopA"/>
    <property type="match status" value="2"/>
</dbReference>
<protein>
    <submittedName>
        <fullName evidence="2">Secreted effector protein PipB2</fullName>
    </submittedName>
</protein>
<evidence type="ECO:0000256" key="1">
    <source>
        <dbReference type="SAM" id="SignalP"/>
    </source>
</evidence>
<evidence type="ECO:0000313" key="2">
    <source>
        <dbReference type="EMBL" id="SQG91446.1"/>
    </source>
</evidence>
<keyword evidence="1" id="KW-0732">Signal</keyword>
<evidence type="ECO:0000313" key="3">
    <source>
        <dbReference type="Proteomes" id="UP000249566"/>
    </source>
</evidence>
<organism evidence="2 3">
    <name type="scientific">Legionella pneumophila subsp. pascullei</name>
    <dbReference type="NCBI Taxonomy" id="91890"/>
    <lineage>
        <taxon>Bacteria</taxon>
        <taxon>Pseudomonadati</taxon>
        <taxon>Pseudomonadota</taxon>
        <taxon>Gammaproteobacteria</taxon>
        <taxon>Legionellales</taxon>
        <taxon>Legionellaceae</taxon>
        <taxon>Legionella</taxon>
    </lineage>
</organism>
<dbReference type="InterPro" id="IPR001646">
    <property type="entry name" value="5peptide_repeat"/>
</dbReference>
<dbReference type="PANTHER" id="PTHR14136">
    <property type="entry name" value="BTB_POZ DOMAIN-CONTAINING PROTEIN KCTD9"/>
    <property type="match status" value="1"/>
</dbReference>
<dbReference type="InterPro" id="IPR051082">
    <property type="entry name" value="Pentapeptide-BTB/POZ_domain"/>
</dbReference>
<dbReference type="Pfam" id="PF13599">
    <property type="entry name" value="Pentapeptide_4"/>
    <property type="match status" value="1"/>
</dbReference>
<gene>
    <name evidence="2" type="ORF">NCTC12272_02660</name>
</gene>